<organism evidence="2 3">
    <name type="scientific">Halorubrum ezzemoulense</name>
    <name type="common">Halorubrum chaoviator</name>
    <dbReference type="NCBI Taxonomy" id="337243"/>
    <lineage>
        <taxon>Archaea</taxon>
        <taxon>Methanobacteriati</taxon>
        <taxon>Methanobacteriota</taxon>
        <taxon>Stenosarchaea group</taxon>
        <taxon>Halobacteria</taxon>
        <taxon>Halobacteriales</taxon>
        <taxon>Haloferacaceae</taxon>
        <taxon>Halorubrum</taxon>
    </lineage>
</organism>
<dbReference type="EMBL" id="FZNK01000016">
    <property type="protein sequence ID" value="SNR73038.1"/>
    <property type="molecule type" value="Genomic_DNA"/>
</dbReference>
<dbReference type="AlphaFoldDB" id="A0A238YQG2"/>
<feature type="compositionally biased region" description="Acidic residues" evidence="1">
    <location>
        <begin position="133"/>
        <end position="154"/>
    </location>
</feature>
<dbReference type="RefSeq" id="WP_089309225.1">
    <property type="nucleotide sequence ID" value="NZ_FZNK01000016.1"/>
</dbReference>
<evidence type="ECO:0000256" key="1">
    <source>
        <dbReference type="SAM" id="MobiDB-lite"/>
    </source>
</evidence>
<evidence type="ECO:0000313" key="3">
    <source>
        <dbReference type="Proteomes" id="UP000198297"/>
    </source>
</evidence>
<accession>A0A238YQG2</accession>
<reference evidence="2 3" key="1">
    <citation type="submission" date="2017-06" db="EMBL/GenBank/DDBJ databases">
        <authorList>
            <person name="Kim H.J."/>
            <person name="Triplett B.A."/>
        </authorList>
    </citation>
    <scope>NUCLEOTIDE SEQUENCE [LARGE SCALE GENOMIC DNA]</scope>
    <source>
        <strain evidence="2 3">DSM 19316</strain>
    </source>
</reference>
<evidence type="ECO:0000313" key="2">
    <source>
        <dbReference type="EMBL" id="SNR73038.1"/>
    </source>
</evidence>
<name>A0A238YQG2_HALEZ</name>
<feature type="region of interest" description="Disordered" evidence="1">
    <location>
        <begin position="93"/>
        <end position="154"/>
    </location>
</feature>
<protein>
    <submittedName>
        <fullName evidence="2">Uncharacterized protein</fullName>
    </submittedName>
</protein>
<sequence length="154" mass="16747">MAVNDSDPADDAQAQDDLNPFAIKAVKAEVAEQAEHQENFQTSMRVVFDPDPEATQEFQEELIGLIKHHLSEEDVSLAEVAIGLWDEIVRMEEMFRESDEEESSSDASDEDDSGVAGGGSSDISDTLEKLADGEDDSEAGNETEADSPDDPAFH</sequence>
<dbReference type="Proteomes" id="UP000198297">
    <property type="component" value="Unassembled WGS sequence"/>
</dbReference>
<feature type="compositionally biased region" description="Acidic residues" evidence="1">
    <location>
        <begin position="98"/>
        <end position="113"/>
    </location>
</feature>
<proteinExistence type="predicted"/>
<gene>
    <name evidence="2" type="ORF">SAMN06266787_11622</name>
</gene>